<keyword evidence="7 17" id="KW-0378">Hydrolase</keyword>
<dbReference type="InterPro" id="IPR003561">
    <property type="entry name" value="Mutator_MutT"/>
</dbReference>
<evidence type="ECO:0000256" key="9">
    <source>
        <dbReference type="ARBA" id="ARBA00023204"/>
    </source>
</evidence>
<dbReference type="GO" id="GO:0035539">
    <property type="term" value="F:8-oxo-7,8-dihydrodeoxyguanosine triphosphate pyrophosphatase activity"/>
    <property type="evidence" value="ECO:0007669"/>
    <property type="project" value="UniProtKB-EC"/>
</dbReference>
<organism evidence="19 20">
    <name type="scientific">Thorsellia kenyensis</name>
    <dbReference type="NCBI Taxonomy" id="1549888"/>
    <lineage>
        <taxon>Bacteria</taxon>
        <taxon>Pseudomonadati</taxon>
        <taxon>Pseudomonadota</taxon>
        <taxon>Gammaproteobacteria</taxon>
        <taxon>Enterobacterales</taxon>
        <taxon>Thorselliaceae</taxon>
        <taxon>Thorsellia</taxon>
    </lineage>
</organism>
<dbReference type="PANTHER" id="PTHR47707:SF1">
    <property type="entry name" value="NUDIX HYDROLASE FAMILY PROTEIN"/>
    <property type="match status" value="1"/>
</dbReference>
<dbReference type="PROSITE" id="PS00893">
    <property type="entry name" value="NUDIX_BOX"/>
    <property type="match status" value="1"/>
</dbReference>
<dbReference type="PRINTS" id="PR00502">
    <property type="entry name" value="NUDIXFAMILY"/>
</dbReference>
<evidence type="ECO:0000256" key="7">
    <source>
        <dbReference type="ARBA" id="ARBA00022801"/>
    </source>
</evidence>
<gene>
    <name evidence="19" type="primary">mutT</name>
    <name evidence="19" type="ORF">ACFFIT_12430</name>
</gene>
<evidence type="ECO:0000256" key="12">
    <source>
        <dbReference type="ARBA" id="ARBA00038905"/>
    </source>
</evidence>
<dbReference type="EMBL" id="JBHLXE010000108">
    <property type="protein sequence ID" value="MFC0180879.1"/>
    <property type="molecule type" value="Genomic_DNA"/>
</dbReference>
<evidence type="ECO:0000256" key="6">
    <source>
        <dbReference type="ARBA" id="ARBA00022763"/>
    </source>
</evidence>
<comment type="similarity">
    <text evidence="2 17">Belongs to the Nudix hydrolase family.</text>
</comment>
<evidence type="ECO:0000256" key="14">
    <source>
        <dbReference type="ARBA" id="ARBA00041592"/>
    </source>
</evidence>
<comment type="catalytic activity">
    <reaction evidence="10">
        <text>8-oxo-dGTP + H2O = 8-oxo-dGMP + diphosphate + H(+)</text>
        <dbReference type="Rhea" id="RHEA:31575"/>
        <dbReference type="ChEBI" id="CHEBI:15377"/>
        <dbReference type="ChEBI" id="CHEBI:15378"/>
        <dbReference type="ChEBI" id="CHEBI:33019"/>
        <dbReference type="ChEBI" id="CHEBI:63224"/>
        <dbReference type="ChEBI" id="CHEBI:77896"/>
        <dbReference type="EC" id="3.6.1.55"/>
    </reaction>
</comment>
<keyword evidence="5" id="KW-0479">Metal-binding</keyword>
<dbReference type="Gene3D" id="3.90.79.10">
    <property type="entry name" value="Nucleoside Triphosphate Pyrophosphohydrolase"/>
    <property type="match status" value="1"/>
</dbReference>
<dbReference type="Proteomes" id="UP001589758">
    <property type="component" value="Unassembled WGS sequence"/>
</dbReference>
<evidence type="ECO:0000313" key="19">
    <source>
        <dbReference type="EMBL" id="MFC0180879.1"/>
    </source>
</evidence>
<dbReference type="InterPro" id="IPR020084">
    <property type="entry name" value="NUDIX_hydrolase_CS"/>
</dbReference>
<protein>
    <recommendedName>
        <fullName evidence="13">8-oxo-dGTP diphosphatase</fullName>
        <ecNumber evidence="12">3.6.1.55</ecNumber>
    </recommendedName>
    <alternativeName>
        <fullName evidence="16">7,8-dihydro-8-oxoguanine-triphosphatase</fullName>
    </alternativeName>
    <alternativeName>
        <fullName evidence="15">Mutator protein MutT</fullName>
    </alternativeName>
    <alternativeName>
        <fullName evidence="14">dGTP pyrophosphohydrolase</fullName>
    </alternativeName>
</protein>
<dbReference type="EC" id="3.6.1.55" evidence="12"/>
<evidence type="ECO:0000256" key="13">
    <source>
        <dbReference type="ARBA" id="ARBA00040794"/>
    </source>
</evidence>
<accession>A0ABV6CD04</accession>
<comment type="caution">
    <text evidence="19">The sequence shown here is derived from an EMBL/GenBank/DDBJ whole genome shotgun (WGS) entry which is preliminary data.</text>
</comment>
<dbReference type="InterPro" id="IPR015797">
    <property type="entry name" value="NUDIX_hydrolase-like_dom_sf"/>
</dbReference>
<evidence type="ECO:0000256" key="11">
    <source>
        <dbReference type="ARBA" id="ARBA00036904"/>
    </source>
</evidence>
<reference evidence="19 20" key="1">
    <citation type="submission" date="2024-09" db="EMBL/GenBank/DDBJ databases">
        <authorList>
            <person name="Sun Q."/>
            <person name="Mori K."/>
        </authorList>
    </citation>
    <scope>NUCLEOTIDE SEQUENCE [LARGE SCALE GENOMIC DNA]</scope>
    <source>
        <strain evidence="19 20">CCM 8545</strain>
    </source>
</reference>
<evidence type="ECO:0000256" key="3">
    <source>
        <dbReference type="ARBA" id="ARBA00022457"/>
    </source>
</evidence>
<evidence type="ECO:0000256" key="1">
    <source>
        <dbReference type="ARBA" id="ARBA00001946"/>
    </source>
</evidence>
<comment type="catalytic activity">
    <reaction evidence="11">
        <text>8-oxo-GTP + H2O = 8-oxo-GMP + diphosphate + H(+)</text>
        <dbReference type="Rhea" id="RHEA:67616"/>
        <dbReference type="ChEBI" id="CHEBI:15377"/>
        <dbReference type="ChEBI" id="CHEBI:15378"/>
        <dbReference type="ChEBI" id="CHEBI:33019"/>
        <dbReference type="ChEBI" id="CHEBI:143553"/>
        <dbReference type="ChEBI" id="CHEBI:145694"/>
    </reaction>
</comment>
<dbReference type="PRINTS" id="PR01401">
    <property type="entry name" value="MUTATORMUTT"/>
</dbReference>
<keyword evidence="6" id="KW-0227">DNA damage</keyword>
<proteinExistence type="inferred from homology"/>
<dbReference type="InterPro" id="IPR047127">
    <property type="entry name" value="MutT-like"/>
</dbReference>
<evidence type="ECO:0000256" key="10">
    <source>
        <dbReference type="ARBA" id="ARBA00035861"/>
    </source>
</evidence>
<dbReference type="RefSeq" id="WP_385878113.1">
    <property type="nucleotide sequence ID" value="NZ_JBHLXE010000108.1"/>
</dbReference>
<evidence type="ECO:0000256" key="4">
    <source>
        <dbReference type="ARBA" id="ARBA00022705"/>
    </source>
</evidence>
<dbReference type="PROSITE" id="PS51462">
    <property type="entry name" value="NUDIX"/>
    <property type="match status" value="1"/>
</dbReference>
<evidence type="ECO:0000256" key="5">
    <source>
        <dbReference type="ARBA" id="ARBA00022723"/>
    </source>
</evidence>
<keyword evidence="8" id="KW-0460">Magnesium</keyword>
<evidence type="ECO:0000259" key="18">
    <source>
        <dbReference type="PROSITE" id="PS51462"/>
    </source>
</evidence>
<evidence type="ECO:0000256" key="15">
    <source>
        <dbReference type="ARBA" id="ARBA00041979"/>
    </source>
</evidence>
<dbReference type="PANTHER" id="PTHR47707">
    <property type="entry name" value="8-OXO-DGTP DIPHOSPHATASE"/>
    <property type="match status" value="1"/>
</dbReference>
<dbReference type="InterPro" id="IPR020476">
    <property type="entry name" value="Nudix_hydrolase"/>
</dbReference>
<evidence type="ECO:0000256" key="2">
    <source>
        <dbReference type="ARBA" id="ARBA00005582"/>
    </source>
</evidence>
<sequence>MSSNLTQSIAIGIVVNHVNEVFIATRPVHTKYGGMLEFPGGKVESNELPEDALKRELLEEIGLEILKYRLFHIEEKKASSENKPNVKLYFYLVEEWKNTPYGKEGQDVKWHIISSLDPKKFPPLNITVIERLKNLT</sequence>
<evidence type="ECO:0000256" key="16">
    <source>
        <dbReference type="ARBA" id="ARBA00042798"/>
    </source>
</evidence>
<evidence type="ECO:0000256" key="8">
    <source>
        <dbReference type="ARBA" id="ARBA00022842"/>
    </source>
</evidence>
<keyword evidence="9" id="KW-0234">DNA repair</keyword>
<keyword evidence="4" id="KW-0235">DNA replication</keyword>
<dbReference type="Pfam" id="PF00293">
    <property type="entry name" value="NUDIX"/>
    <property type="match status" value="1"/>
</dbReference>
<comment type="cofactor">
    <cofactor evidence="1">
        <name>Mg(2+)</name>
        <dbReference type="ChEBI" id="CHEBI:18420"/>
    </cofactor>
</comment>
<evidence type="ECO:0000313" key="20">
    <source>
        <dbReference type="Proteomes" id="UP001589758"/>
    </source>
</evidence>
<evidence type="ECO:0000256" key="17">
    <source>
        <dbReference type="RuleBase" id="RU003476"/>
    </source>
</evidence>
<name>A0ABV6CD04_9GAMM</name>
<dbReference type="SUPFAM" id="SSF55811">
    <property type="entry name" value="Nudix"/>
    <property type="match status" value="1"/>
</dbReference>
<keyword evidence="3" id="KW-0515">Mutator protein</keyword>
<dbReference type="InterPro" id="IPR000086">
    <property type="entry name" value="NUDIX_hydrolase_dom"/>
</dbReference>
<dbReference type="CDD" id="cd03425">
    <property type="entry name" value="NUDIX_MutT_NudA_like"/>
    <property type="match status" value="1"/>
</dbReference>
<keyword evidence="20" id="KW-1185">Reference proteome</keyword>
<dbReference type="NCBIfam" id="TIGR00586">
    <property type="entry name" value="mutt"/>
    <property type="match status" value="1"/>
</dbReference>
<feature type="domain" description="Nudix hydrolase" evidence="18">
    <location>
        <begin position="4"/>
        <end position="134"/>
    </location>
</feature>